<evidence type="ECO:0000256" key="2">
    <source>
        <dbReference type="ARBA" id="ARBA00022448"/>
    </source>
</evidence>
<dbReference type="PROSITE" id="PS50928">
    <property type="entry name" value="ABC_TM1"/>
    <property type="match status" value="1"/>
</dbReference>
<comment type="caution">
    <text evidence="9">The sequence shown here is derived from an EMBL/GenBank/DDBJ whole genome shotgun (WGS) entry which is preliminary data.</text>
</comment>
<evidence type="ECO:0000256" key="7">
    <source>
        <dbReference type="RuleBase" id="RU363032"/>
    </source>
</evidence>
<evidence type="ECO:0000256" key="4">
    <source>
        <dbReference type="ARBA" id="ARBA00022692"/>
    </source>
</evidence>
<proteinExistence type="inferred from homology"/>
<keyword evidence="6 7" id="KW-0472">Membrane</keyword>
<feature type="transmembrane region" description="Helical" evidence="7">
    <location>
        <begin position="38"/>
        <end position="58"/>
    </location>
</feature>
<comment type="similarity">
    <text evidence="7">Belongs to the binding-protein-dependent transport system permease family.</text>
</comment>
<dbReference type="PANTHER" id="PTHR43386">
    <property type="entry name" value="OLIGOPEPTIDE TRANSPORT SYSTEM PERMEASE PROTEIN APPC"/>
    <property type="match status" value="1"/>
</dbReference>
<keyword evidence="2 7" id="KW-0813">Transport</keyword>
<comment type="subcellular location">
    <subcellularLocation>
        <location evidence="1 7">Cell membrane</location>
        <topology evidence="1 7">Multi-pass membrane protein</topology>
    </subcellularLocation>
</comment>
<evidence type="ECO:0000256" key="1">
    <source>
        <dbReference type="ARBA" id="ARBA00004651"/>
    </source>
</evidence>
<keyword evidence="4 7" id="KW-0812">Transmembrane</keyword>
<keyword evidence="3" id="KW-1003">Cell membrane</keyword>
<feature type="transmembrane region" description="Helical" evidence="7">
    <location>
        <begin position="278"/>
        <end position="299"/>
    </location>
</feature>
<sequence length="308" mass="32977">MTEQAIVEVSVSDLPEGASEDSRSLASDAWRALRSNPIFWVSAVIITVFVVMAIWPSLFTNTDPREAILAESRSRPGDGTWFGRDIQGYDIYARCIYGARASIMVGVLTTMFTVLLGGLIGVMSGYLGGAWDATMSRIGDIFFAIPLLLGAIIFLVSLPDFFNSNAFLSGLKVVIALAVLGWPSMARLMRSSVIQVKPNDYVQAARALGASPSRIVRSHILPNSLAPLIVVATISLGGYIAVEATLSFLGIGLQAPAISWGIDISAAIVGLRTTPHMLFFPSLFLSLAVLGFILLGDAVRDALDPKNR</sequence>
<dbReference type="PANTHER" id="PTHR43386:SF6">
    <property type="entry name" value="ABC TRANSPORTER PERMEASE PROTEIN"/>
    <property type="match status" value="1"/>
</dbReference>
<gene>
    <name evidence="9" type="ORF">GCM10023168_32530</name>
</gene>
<dbReference type="InterPro" id="IPR000515">
    <property type="entry name" value="MetI-like"/>
</dbReference>
<dbReference type="InterPro" id="IPR050366">
    <property type="entry name" value="BP-dependent_transpt_permease"/>
</dbReference>
<evidence type="ECO:0000256" key="5">
    <source>
        <dbReference type="ARBA" id="ARBA00022989"/>
    </source>
</evidence>
<dbReference type="RefSeq" id="WP_345207900.1">
    <property type="nucleotide sequence ID" value="NZ_BAABGM010000024.1"/>
</dbReference>
<name>A0ABP8KQ74_9MICO</name>
<dbReference type="CDD" id="cd06261">
    <property type="entry name" value="TM_PBP2"/>
    <property type="match status" value="1"/>
</dbReference>
<evidence type="ECO:0000256" key="3">
    <source>
        <dbReference type="ARBA" id="ARBA00022475"/>
    </source>
</evidence>
<feature type="domain" description="ABC transmembrane type-1" evidence="8">
    <location>
        <begin position="99"/>
        <end position="296"/>
    </location>
</feature>
<feature type="transmembrane region" description="Helical" evidence="7">
    <location>
        <begin position="141"/>
        <end position="158"/>
    </location>
</feature>
<evidence type="ECO:0000256" key="6">
    <source>
        <dbReference type="ARBA" id="ARBA00023136"/>
    </source>
</evidence>
<reference evidence="10" key="1">
    <citation type="journal article" date="2019" name="Int. J. Syst. Evol. Microbiol.">
        <title>The Global Catalogue of Microorganisms (GCM) 10K type strain sequencing project: providing services to taxonomists for standard genome sequencing and annotation.</title>
        <authorList>
            <consortium name="The Broad Institute Genomics Platform"/>
            <consortium name="The Broad Institute Genome Sequencing Center for Infectious Disease"/>
            <person name="Wu L."/>
            <person name="Ma J."/>
        </authorList>
    </citation>
    <scope>NUCLEOTIDE SEQUENCE [LARGE SCALE GENOMIC DNA]</scope>
    <source>
        <strain evidence="10">JCM 17809</strain>
    </source>
</reference>
<protein>
    <submittedName>
        <fullName evidence="9">ABC transporter permease</fullName>
    </submittedName>
</protein>
<dbReference type="InterPro" id="IPR035906">
    <property type="entry name" value="MetI-like_sf"/>
</dbReference>
<evidence type="ECO:0000259" key="8">
    <source>
        <dbReference type="PROSITE" id="PS50928"/>
    </source>
</evidence>
<dbReference type="Gene3D" id="1.10.3720.10">
    <property type="entry name" value="MetI-like"/>
    <property type="match status" value="1"/>
</dbReference>
<dbReference type="Pfam" id="PF00528">
    <property type="entry name" value="BPD_transp_1"/>
    <property type="match status" value="1"/>
</dbReference>
<dbReference type="SUPFAM" id="SSF161098">
    <property type="entry name" value="MetI-like"/>
    <property type="match status" value="1"/>
</dbReference>
<dbReference type="Proteomes" id="UP001500945">
    <property type="component" value="Unassembled WGS sequence"/>
</dbReference>
<dbReference type="EMBL" id="BAABGM010000024">
    <property type="protein sequence ID" value="GAA4411578.1"/>
    <property type="molecule type" value="Genomic_DNA"/>
</dbReference>
<dbReference type="Pfam" id="PF12911">
    <property type="entry name" value="OppC_N"/>
    <property type="match status" value="1"/>
</dbReference>
<feature type="transmembrane region" description="Helical" evidence="7">
    <location>
        <begin position="103"/>
        <end position="129"/>
    </location>
</feature>
<keyword evidence="10" id="KW-1185">Reference proteome</keyword>
<organism evidence="9 10">
    <name type="scientific">Fodinibacter luteus</name>
    <dbReference type="NCBI Taxonomy" id="552064"/>
    <lineage>
        <taxon>Bacteria</taxon>
        <taxon>Bacillati</taxon>
        <taxon>Actinomycetota</taxon>
        <taxon>Actinomycetes</taxon>
        <taxon>Micrococcales</taxon>
        <taxon>Intrasporangiaceae</taxon>
        <taxon>Fodinibacter (ex Wang et al. 2009)</taxon>
    </lineage>
</organism>
<feature type="transmembrane region" description="Helical" evidence="7">
    <location>
        <begin position="164"/>
        <end position="182"/>
    </location>
</feature>
<evidence type="ECO:0000313" key="9">
    <source>
        <dbReference type="EMBL" id="GAA4411578.1"/>
    </source>
</evidence>
<keyword evidence="5 7" id="KW-1133">Transmembrane helix</keyword>
<accession>A0ABP8KQ74</accession>
<feature type="transmembrane region" description="Helical" evidence="7">
    <location>
        <begin position="248"/>
        <end position="271"/>
    </location>
</feature>
<dbReference type="InterPro" id="IPR025966">
    <property type="entry name" value="OppC_N"/>
</dbReference>
<evidence type="ECO:0000313" key="10">
    <source>
        <dbReference type="Proteomes" id="UP001500945"/>
    </source>
</evidence>
<feature type="transmembrane region" description="Helical" evidence="7">
    <location>
        <begin position="220"/>
        <end position="242"/>
    </location>
</feature>